<organism evidence="8 9">
    <name type="scientific">Kangiella geojedonensis</name>
    <dbReference type="NCBI Taxonomy" id="914150"/>
    <lineage>
        <taxon>Bacteria</taxon>
        <taxon>Pseudomonadati</taxon>
        <taxon>Pseudomonadota</taxon>
        <taxon>Gammaproteobacteria</taxon>
        <taxon>Kangiellales</taxon>
        <taxon>Kangiellaceae</taxon>
        <taxon>Kangiella</taxon>
    </lineage>
</organism>
<protein>
    <submittedName>
        <fullName evidence="8">Membrane protein</fullName>
    </submittedName>
</protein>
<dbReference type="InterPro" id="IPR000620">
    <property type="entry name" value="EamA_dom"/>
</dbReference>
<dbReference type="STRING" id="914150.TQ33_1673"/>
<dbReference type="RefSeq" id="WP_046561663.1">
    <property type="nucleotide sequence ID" value="NZ_CP010975.1"/>
</dbReference>
<keyword evidence="5 6" id="KW-0472">Membrane</keyword>
<evidence type="ECO:0000256" key="2">
    <source>
        <dbReference type="ARBA" id="ARBA00007362"/>
    </source>
</evidence>
<feature type="transmembrane region" description="Helical" evidence="6">
    <location>
        <begin position="192"/>
        <end position="208"/>
    </location>
</feature>
<dbReference type="HOGENOM" id="CLU_074108_1_0_6"/>
<dbReference type="EMBL" id="CP010975">
    <property type="protein sequence ID" value="AKE52615.1"/>
    <property type="molecule type" value="Genomic_DNA"/>
</dbReference>
<keyword evidence="4 6" id="KW-1133">Transmembrane helix</keyword>
<evidence type="ECO:0000313" key="9">
    <source>
        <dbReference type="Proteomes" id="UP000034071"/>
    </source>
</evidence>
<sequence length="317" mass="35051">MHTVSGRWQLGLALSLTTVFLWGLLPIALKGVLLQMDAVTVTWYRFAVAAIFVFIYMAVRKRIPNFRDLKGLIGILMLIAIFGLCANYVFYLFGVEKITPSSAQVMIQTAPMFMLLGGLVVFKESFNKWQWLGFSSFVVGLVLFFNMRFAEILSNLDGAYTVGLFWMLLAAITWAAYALAQKQLLNTFTSNQIMFIIYITSTIILVPWSEPSQVVSLNAIGWALLTFCCLNTIVAYGAFAEALAHWEASRVSAILALTPLVTIMSMKVVAYFFPDYLPDEPMNALSIVGSIMVVLGSATTAVAGKKKSKIIKKSPSP</sequence>
<dbReference type="InterPro" id="IPR037185">
    <property type="entry name" value="EmrE-like"/>
</dbReference>
<dbReference type="PANTHER" id="PTHR32322">
    <property type="entry name" value="INNER MEMBRANE TRANSPORTER"/>
    <property type="match status" value="1"/>
</dbReference>
<dbReference type="KEGG" id="kge:TQ33_1673"/>
<dbReference type="GO" id="GO:0016020">
    <property type="term" value="C:membrane"/>
    <property type="evidence" value="ECO:0007669"/>
    <property type="project" value="UniProtKB-SubCell"/>
</dbReference>
<feature type="transmembrane region" description="Helical" evidence="6">
    <location>
        <begin position="251"/>
        <end position="273"/>
    </location>
</feature>
<feature type="domain" description="EamA" evidence="7">
    <location>
        <begin position="10"/>
        <end position="145"/>
    </location>
</feature>
<feature type="transmembrane region" description="Helical" evidence="6">
    <location>
        <begin position="285"/>
        <end position="304"/>
    </location>
</feature>
<proteinExistence type="inferred from homology"/>
<dbReference type="OrthoDB" id="8479066at2"/>
<feature type="transmembrane region" description="Helical" evidence="6">
    <location>
        <begin position="105"/>
        <end position="122"/>
    </location>
</feature>
<evidence type="ECO:0000313" key="8">
    <source>
        <dbReference type="EMBL" id="AKE52615.1"/>
    </source>
</evidence>
<accession>A0A0F6TRH9</accession>
<gene>
    <name evidence="8" type="ORF">TQ33_1673</name>
</gene>
<feature type="transmembrane region" description="Helical" evidence="6">
    <location>
        <begin position="41"/>
        <end position="59"/>
    </location>
</feature>
<keyword evidence="3 6" id="KW-0812">Transmembrane</keyword>
<feature type="transmembrane region" description="Helical" evidence="6">
    <location>
        <begin position="129"/>
        <end position="147"/>
    </location>
</feature>
<dbReference type="Gene3D" id="1.10.3730.20">
    <property type="match status" value="1"/>
</dbReference>
<reference evidence="8 9" key="1">
    <citation type="submission" date="2015-02" db="EMBL/GenBank/DDBJ databases">
        <title>Complete genome sequence of Kangiella geojedonensis strain YCS-5T.</title>
        <authorList>
            <person name="Kim K.M."/>
        </authorList>
    </citation>
    <scope>NUCLEOTIDE SEQUENCE [LARGE SCALE GENOMIC DNA]</scope>
    <source>
        <strain evidence="8 9">YCS-5</strain>
    </source>
</reference>
<evidence type="ECO:0000256" key="3">
    <source>
        <dbReference type="ARBA" id="ARBA00022692"/>
    </source>
</evidence>
<evidence type="ECO:0000256" key="6">
    <source>
        <dbReference type="SAM" id="Phobius"/>
    </source>
</evidence>
<dbReference type="SUPFAM" id="SSF103481">
    <property type="entry name" value="Multidrug resistance efflux transporter EmrE"/>
    <property type="match status" value="1"/>
</dbReference>
<feature type="transmembrane region" description="Helical" evidence="6">
    <location>
        <begin position="220"/>
        <end position="239"/>
    </location>
</feature>
<name>A0A0F6TRH9_9GAMM</name>
<dbReference type="InterPro" id="IPR050638">
    <property type="entry name" value="AA-Vitamin_Transporters"/>
</dbReference>
<evidence type="ECO:0000256" key="5">
    <source>
        <dbReference type="ARBA" id="ARBA00023136"/>
    </source>
</evidence>
<dbReference type="AlphaFoldDB" id="A0A0F6TRH9"/>
<dbReference type="PANTHER" id="PTHR32322:SF2">
    <property type="entry name" value="EAMA DOMAIN-CONTAINING PROTEIN"/>
    <property type="match status" value="1"/>
</dbReference>
<dbReference type="PATRIC" id="fig|914150.5.peg.1694"/>
<feature type="transmembrane region" description="Helical" evidence="6">
    <location>
        <begin position="12"/>
        <end position="29"/>
    </location>
</feature>
<evidence type="ECO:0000259" key="7">
    <source>
        <dbReference type="Pfam" id="PF00892"/>
    </source>
</evidence>
<dbReference type="Pfam" id="PF00892">
    <property type="entry name" value="EamA"/>
    <property type="match status" value="2"/>
</dbReference>
<feature type="domain" description="EamA" evidence="7">
    <location>
        <begin position="162"/>
        <end position="298"/>
    </location>
</feature>
<comment type="subcellular location">
    <subcellularLocation>
        <location evidence="1">Membrane</location>
        <topology evidence="1">Multi-pass membrane protein</topology>
    </subcellularLocation>
</comment>
<keyword evidence="9" id="KW-1185">Reference proteome</keyword>
<dbReference type="Proteomes" id="UP000034071">
    <property type="component" value="Chromosome"/>
</dbReference>
<comment type="similarity">
    <text evidence="2">Belongs to the EamA transporter family.</text>
</comment>
<evidence type="ECO:0000256" key="4">
    <source>
        <dbReference type="ARBA" id="ARBA00022989"/>
    </source>
</evidence>
<feature type="transmembrane region" description="Helical" evidence="6">
    <location>
        <begin position="71"/>
        <end position="93"/>
    </location>
</feature>
<evidence type="ECO:0000256" key="1">
    <source>
        <dbReference type="ARBA" id="ARBA00004141"/>
    </source>
</evidence>
<feature type="transmembrane region" description="Helical" evidence="6">
    <location>
        <begin position="159"/>
        <end position="180"/>
    </location>
</feature>